<feature type="transmembrane region" description="Helical" evidence="15">
    <location>
        <begin position="339"/>
        <end position="359"/>
    </location>
</feature>
<dbReference type="GO" id="GO:0015771">
    <property type="term" value="P:trehalose transport"/>
    <property type="evidence" value="ECO:0007669"/>
    <property type="project" value="TreeGrafter"/>
</dbReference>
<evidence type="ECO:0000256" key="10">
    <source>
        <dbReference type="ARBA" id="ARBA00023136"/>
    </source>
</evidence>
<dbReference type="RefSeq" id="WP_173711281.1">
    <property type="nucleotide sequence ID" value="NZ_JABSWC010000001.1"/>
</dbReference>
<evidence type="ECO:0000256" key="8">
    <source>
        <dbReference type="ARBA" id="ARBA00022777"/>
    </source>
</evidence>
<dbReference type="GO" id="GO:0009401">
    <property type="term" value="P:phosphoenolpyruvate-dependent sugar phosphotransferase system"/>
    <property type="evidence" value="ECO:0007669"/>
    <property type="project" value="UniProtKB-KW"/>
</dbReference>
<evidence type="ECO:0000256" key="13">
    <source>
        <dbReference type="ARBA" id="ARBA00048931"/>
    </source>
</evidence>
<protein>
    <recommendedName>
        <fullName evidence="11">protein-N(pi)-phosphohistidine--sucrose phosphotransferase</fullName>
        <ecNumber evidence="11">2.7.1.211</ecNumber>
    </recommendedName>
</protein>
<evidence type="ECO:0000259" key="17">
    <source>
        <dbReference type="PROSITE" id="PS51103"/>
    </source>
</evidence>
<dbReference type="InterPro" id="IPR010973">
    <property type="entry name" value="PTS_IIBC_sucr"/>
</dbReference>
<reference evidence="18" key="1">
    <citation type="submission" date="2020-05" db="EMBL/GenBank/DDBJ databases">
        <authorList>
            <person name="Brown S."/>
            <person name="Huntemann M."/>
            <person name="Clum A."/>
            <person name="Spunde A."/>
            <person name="Palaniappan K."/>
            <person name="Ritter S."/>
            <person name="Mikhailova N."/>
            <person name="Chen I.-M."/>
            <person name="Stamatis D."/>
            <person name="Reddy T."/>
            <person name="O'Malley R."/>
            <person name="Daum C."/>
            <person name="Shapiro N."/>
            <person name="Ivanova N."/>
            <person name="Kyrpides N."/>
            <person name="Woyke T."/>
        </authorList>
    </citation>
    <scope>NUCLEOTIDE SEQUENCE</scope>
    <source>
        <strain evidence="18">DJ080</strain>
    </source>
</reference>
<comment type="caution">
    <text evidence="18">The sequence shown here is derived from an EMBL/GenBank/DDBJ whole genome shotgun (WGS) entry which is preliminary data.</text>
</comment>
<evidence type="ECO:0000256" key="9">
    <source>
        <dbReference type="ARBA" id="ARBA00022989"/>
    </source>
</evidence>
<evidence type="ECO:0000256" key="5">
    <source>
        <dbReference type="ARBA" id="ARBA00022679"/>
    </source>
</evidence>
<keyword evidence="9 15" id="KW-1133">Transmembrane helix</keyword>
<evidence type="ECO:0000256" key="11">
    <source>
        <dbReference type="ARBA" id="ARBA00044053"/>
    </source>
</evidence>
<dbReference type="GO" id="GO:0008982">
    <property type="term" value="F:protein-N(PI)-phosphohistidine-sugar phosphotransferase activity"/>
    <property type="evidence" value="ECO:0007669"/>
    <property type="project" value="InterPro"/>
</dbReference>
<dbReference type="EMBL" id="JABSWW010000001">
    <property type="protein sequence ID" value="NRT89674.1"/>
    <property type="molecule type" value="Genomic_DNA"/>
</dbReference>
<dbReference type="InterPro" id="IPR003352">
    <property type="entry name" value="PTS_EIIC"/>
</dbReference>
<evidence type="ECO:0000256" key="4">
    <source>
        <dbReference type="ARBA" id="ARBA00022597"/>
    </source>
</evidence>
<dbReference type="Gene3D" id="3.30.1360.60">
    <property type="entry name" value="Glucose permease domain IIB"/>
    <property type="match status" value="1"/>
</dbReference>
<evidence type="ECO:0000313" key="19">
    <source>
        <dbReference type="Proteomes" id="UP001193748"/>
    </source>
</evidence>
<feature type="domain" description="PTS EIIB type-1" evidence="16">
    <location>
        <begin position="8"/>
        <end position="91"/>
    </location>
</feature>
<evidence type="ECO:0000259" key="16">
    <source>
        <dbReference type="PROSITE" id="PS51098"/>
    </source>
</evidence>
<dbReference type="NCBIfam" id="TIGR00826">
    <property type="entry name" value="EIIB_glc"/>
    <property type="match status" value="1"/>
</dbReference>
<evidence type="ECO:0000256" key="2">
    <source>
        <dbReference type="ARBA" id="ARBA00022448"/>
    </source>
</evidence>
<evidence type="ECO:0000256" key="15">
    <source>
        <dbReference type="SAM" id="Phobius"/>
    </source>
</evidence>
<feature type="transmembrane region" description="Helical" evidence="15">
    <location>
        <begin position="300"/>
        <end position="319"/>
    </location>
</feature>
<feature type="transmembrane region" description="Helical" evidence="15">
    <location>
        <begin position="153"/>
        <end position="178"/>
    </location>
</feature>
<organism evidence="18 19">
    <name type="scientific">Clostridium beijerinckii</name>
    <name type="common">Clostridium MP</name>
    <dbReference type="NCBI Taxonomy" id="1520"/>
    <lineage>
        <taxon>Bacteria</taxon>
        <taxon>Bacillati</taxon>
        <taxon>Bacillota</taxon>
        <taxon>Clostridia</taxon>
        <taxon>Eubacteriales</taxon>
        <taxon>Clostridiaceae</taxon>
        <taxon>Clostridium</taxon>
    </lineage>
</organism>
<dbReference type="PANTHER" id="PTHR30175:SF4">
    <property type="entry name" value="PTS SYSTEM TREHALOSE-SPECIFIC EIIBC COMPONENT"/>
    <property type="match status" value="1"/>
</dbReference>
<feature type="transmembrane region" description="Helical" evidence="15">
    <location>
        <begin position="112"/>
        <end position="133"/>
    </location>
</feature>
<comment type="function">
    <text evidence="12">The phosphoenolpyruvate-dependent sugar phosphotransferase system (sugar PTS), a major carbohydrate active transport system, catalyzes the phosphorylation of incoming sugar substrates concomitantly with their translocation across the cell membrane. This system is involved in sucrose transport.</text>
</comment>
<feature type="domain" description="PTS EIIC type-1" evidence="17">
    <location>
        <begin position="111"/>
        <end position="479"/>
    </location>
</feature>
<evidence type="ECO:0000256" key="12">
    <source>
        <dbReference type="ARBA" id="ARBA00045139"/>
    </source>
</evidence>
<evidence type="ECO:0000256" key="3">
    <source>
        <dbReference type="ARBA" id="ARBA00022475"/>
    </source>
</evidence>
<dbReference type="EC" id="2.7.1.211" evidence="11"/>
<name>A0AAX0B366_CLOBE</name>
<keyword evidence="6" id="KW-0598">Phosphotransferase system</keyword>
<feature type="transmembrane region" description="Helical" evidence="15">
    <location>
        <begin position="185"/>
        <end position="202"/>
    </location>
</feature>
<evidence type="ECO:0000256" key="14">
    <source>
        <dbReference type="PROSITE-ProRule" id="PRU00421"/>
    </source>
</evidence>
<dbReference type="InterPro" id="IPR001996">
    <property type="entry name" value="PTS_IIB_1"/>
</dbReference>
<dbReference type="InterPro" id="IPR018113">
    <property type="entry name" value="PTrfase_EIIB_Cys"/>
</dbReference>
<keyword evidence="3" id="KW-1003">Cell membrane</keyword>
<feature type="active site" description="Phosphocysteine intermediate; for EIIB activity" evidence="14">
    <location>
        <position position="30"/>
    </location>
</feature>
<sequence length="479" mass="50932">MAKTWEIKENAKQILEIIGGASNIISAAHCATRLRLVLKDESIVDLKKLESISLYKGQFSNAGQFQIILGSGIVDEVYKEFIKLADISESTKAEVKKQADTKLNPLQKLVKTLADVFVPILPALIASGLLMGLNNVLTSQGLFIDGKSLVEAYPGIADLAGMINTFANAAYVFLPVLIGFSATKLFGGNPYLGAVIGMIMVHPDLLNGYGYGEAVTNGTIPTWNILGFNIEKVGYQGTVLPVLASSFVLAKCEHYFRKIIPEVLDNLLTPLLSVFVTGVLTFTVVGTLMRSLGNLLTDGILWLHNSFGIIGGAIFGLIYAPFTLTGMHHSLLPIDMQLLANASVTGGSFLFAIAACNNVSQGASALAAMMLSKDNKLKGIALTSGISALLGITEPAMFGVNLKLKFPFYAAMIGSAVGSAYVTLTNVLNISPGAAGLIGFICIRPQSILNFFIGIGLAFVIAFIFTIVLSKSKKLNKVV</sequence>
<keyword evidence="8" id="KW-0418">Kinase</keyword>
<dbReference type="InterPro" id="IPR050558">
    <property type="entry name" value="PTS_Sugar-Specific_Components"/>
</dbReference>
<feature type="transmembrane region" description="Helical" evidence="15">
    <location>
        <begin position="380"/>
        <end position="400"/>
    </location>
</feature>
<dbReference type="Pfam" id="PF02378">
    <property type="entry name" value="PTS_EIIC"/>
    <property type="match status" value="1"/>
</dbReference>
<gene>
    <name evidence="18" type="ORF">B0H41_003353</name>
</gene>
<dbReference type="AlphaFoldDB" id="A0AAX0B366"/>
<keyword evidence="5" id="KW-0808">Transferase</keyword>
<dbReference type="GO" id="GO:0016301">
    <property type="term" value="F:kinase activity"/>
    <property type="evidence" value="ECO:0007669"/>
    <property type="project" value="UniProtKB-KW"/>
</dbReference>
<evidence type="ECO:0000256" key="7">
    <source>
        <dbReference type="ARBA" id="ARBA00022692"/>
    </source>
</evidence>
<evidence type="ECO:0000256" key="1">
    <source>
        <dbReference type="ARBA" id="ARBA00004651"/>
    </source>
</evidence>
<dbReference type="FunFam" id="3.30.1360.60:FF:000001">
    <property type="entry name" value="PTS system glucose-specific IIBC component PtsG"/>
    <property type="match status" value="1"/>
</dbReference>
<dbReference type="CDD" id="cd00212">
    <property type="entry name" value="PTS_IIB_glc"/>
    <property type="match status" value="1"/>
</dbReference>
<dbReference type="SUPFAM" id="SSF55604">
    <property type="entry name" value="Glucose permease domain IIB"/>
    <property type="match status" value="1"/>
</dbReference>
<dbReference type="NCBIfam" id="TIGR01996">
    <property type="entry name" value="PTS-II-BC-sucr"/>
    <property type="match status" value="1"/>
</dbReference>
<feature type="transmembrane region" description="Helical" evidence="15">
    <location>
        <begin position="448"/>
        <end position="469"/>
    </location>
</feature>
<dbReference type="Pfam" id="PF00367">
    <property type="entry name" value="PTS_EIIB"/>
    <property type="match status" value="1"/>
</dbReference>
<keyword evidence="7 15" id="KW-0812">Transmembrane</keyword>
<dbReference type="PROSITE" id="PS01035">
    <property type="entry name" value="PTS_EIIB_TYPE_1_CYS"/>
    <property type="match status" value="1"/>
</dbReference>
<dbReference type="GO" id="GO:0090589">
    <property type="term" value="F:protein-phosphocysteine-trehalose phosphotransferase system transporter activity"/>
    <property type="evidence" value="ECO:0007669"/>
    <property type="project" value="TreeGrafter"/>
</dbReference>
<keyword evidence="2" id="KW-0813">Transport</keyword>
<dbReference type="InterPro" id="IPR036878">
    <property type="entry name" value="Glu_permease_IIB"/>
</dbReference>
<dbReference type="GO" id="GO:0005886">
    <property type="term" value="C:plasma membrane"/>
    <property type="evidence" value="ECO:0007669"/>
    <property type="project" value="UniProtKB-SubCell"/>
</dbReference>
<comment type="catalytic activity">
    <reaction evidence="13">
        <text>N(pros)-phospho-L-histidyl-[protein](out) + sucrose = sucrose 6(G)-phosphate(in) + L-histidyl-[protein]</text>
        <dbReference type="Rhea" id="RHEA:49236"/>
        <dbReference type="Rhea" id="RHEA-COMP:9745"/>
        <dbReference type="Rhea" id="RHEA-COMP:9746"/>
        <dbReference type="ChEBI" id="CHEBI:17992"/>
        <dbReference type="ChEBI" id="CHEBI:29979"/>
        <dbReference type="ChEBI" id="CHEBI:64837"/>
        <dbReference type="ChEBI" id="CHEBI:91002"/>
        <dbReference type="EC" id="2.7.1.211"/>
    </reaction>
</comment>
<evidence type="ECO:0000313" key="18">
    <source>
        <dbReference type="EMBL" id="NRT89674.1"/>
    </source>
</evidence>
<dbReference type="PROSITE" id="PS51103">
    <property type="entry name" value="PTS_EIIC_TYPE_1"/>
    <property type="match status" value="1"/>
</dbReference>
<dbReference type="InterPro" id="IPR013013">
    <property type="entry name" value="PTS_EIIC_1"/>
</dbReference>
<evidence type="ECO:0000256" key="6">
    <source>
        <dbReference type="ARBA" id="ARBA00022683"/>
    </source>
</evidence>
<proteinExistence type="predicted"/>
<keyword evidence="4" id="KW-0762">Sugar transport</keyword>
<keyword evidence="10 15" id="KW-0472">Membrane</keyword>
<dbReference type="PROSITE" id="PS51098">
    <property type="entry name" value="PTS_EIIB_TYPE_1"/>
    <property type="match status" value="1"/>
</dbReference>
<dbReference type="Proteomes" id="UP001193748">
    <property type="component" value="Unassembled WGS sequence"/>
</dbReference>
<feature type="transmembrane region" description="Helical" evidence="15">
    <location>
        <begin position="267"/>
        <end position="288"/>
    </location>
</feature>
<comment type="subcellular location">
    <subcellularLocation>
        <location evidence="1">Cell membrane</location>
        <topology evidence="1">Multi-pass membrane protein</topology>
    </subcellularLocation>
</comment>
<accession>A0AAX0B366</accession>
<dbReference type="PANTHER" id="PTHR30175">
    <property type="entry name" value="PHOSPHOTRANSFERASE SYSTEM TRANSPORT PROTEIN"/>
    <property type="match status" value="1"/>
</dbReference>
<reference evidence="18" key="2">
    <citation type="journal article" date="2022" name="Nat. Biotechnol.">
        <title>Carbon-negative production of acetone and isopropanol by gas fermentation at industrial pilot scale.</title>
        <authorList>
            <person name="Liew F.E."/>
            <person name="Nogle R."/>
            <person name="Abdalla T."/>
            <person name="Rasor B.J."/>
            <person name="Canter C."/>
            <person name="Jensen R.O."/>
            <person name="Wang L."/>
            <person name="Strutz J."/>
            <person name="Chirania P."/>
            <person name="De Tissera S."/>
            <person name="Mueller A.P."/>
            <person name="Ruan Z."/>
            <person name="Gao A."/>
            <person name="Tran L."/>
            <person name="Engle N.L."/>
            <person name="Bromley J.C."/>
            <person name="Daniell J."/>
            <person name="Conrado R."/>
            <person name="Tschaplinski T.J."/>
            <person name="Giannone R.J."/>
            <person name="Hettich R.L."/>
            <person name="Karim A.S."/>
            <person name="Simpson S.D."/>
            <person name="Brown S.D."/>
            <person name="Leang C."/>
            <person name="Jewett M.C."/>
            <person name="Kopke M."/>
        </authorList>
    </citation>
    <scope>NUCLEOTIDE SEQUENCE</scope>
    <source>
        <strain evidence="18">DJ080</strain>
    </source>
</reference>